<reference evidence="5 6" key="1">
    <citation type="submission" date="2014-01" db="EMBL/GenBank/DDBJ databases">
        <title>Roseivivax isoporae LMG 25204 Genome Sequencing.</title>
        <authorList>
            <person name="Lai Q."/>
            <person name="Li G."/>
            <person name="Shao Z."/>
        </authorList>
    </citation>
    <scope>NUCLEOTIDE SEQUENCE [LARGE SCALE GENOMIC DNA]</scope>
    <source>
        <strain evidence="5 6">LMG 25204</strain>
    </source>
</reference>
<dbReference type="Pfam" id="PF01041">
    <property type="entry name" value="DegT_DnrJ_EryC1"/>
    <property type="match status" value="1"/>
</dbReference>
<dbReference type="InterPro" id="IPR015422">
    <property type="entry name" value="PyrdxlP-dep_Trfase_small"/>
</dbReference>
<dbReference type="EMBL" id="JAME01000016">
    <property type="protein sequence ID" value="ETX28748.1"/>
    <property type="molecule type" value="Genomic_DNA"/>
</dbReference>
<dbReference type="AlphaFoldDB" id="X7F7N3"/>
<dbReference type="Gene3D" id="3.90.1150.10">
    <property type="entry name" value="Aspartate Aminotransferase, domain 1"/>
    <property type="match status" value="1"/>
</dbReference>
<dbReference type="GO" id="GO:0030170">
    <property type="term" value="F:pyridoxal phosphate binding"/>
    <property type="evidence" value="ECO:0007669"/>
    <property type="project" value="TreeGrafter"/>
</dbReference>
<dbReference type="GO" id="GO:0008483">
    <property type="term" value="F:transaminase activity"/>
    <property type="evidence" value="ECO:0007669"/>
    <property type="project" value="UniProtKB-KW"/>
</dbReference>
<protein>
    <submittedName>
        <fullName evidence="5">Aminotransferase DegT</fullName>
    </submittedName>
</protein>
<keyword evidence="6" id="KW-1185">Reference proteome</keyword>
<dbReference type="PANTHER" id="PTHR30244:SF34">
    <property type="entry name" value="DTDP-4-AMINO-4,6-DIDEOXYGALACTOSE TRANSAMINASE"/>
    <property type="match status" value="1"/>
</dbReference>
<evidence type="ECO:0000313" key="5">
    <source>
        <dbReference type="EMBL" id="ETX28748.1"/>
    </source>
</evidence>
<dbReference type="PIRSF" id="PIRSF000390">
    <property type="entry name" value="PLP_StrS"/>
    <property type="match status" value="1"/>
</dbReference>
<dbReference type="RefSeq" id="WP_043771229.1">
    <property type="nucleotide sequence ID" value="NZ_JAME01000016.1"/>
</dbReference>
<comment type="similarity">
    <text evidence="1 4">Belongs to the DegT/DnrJ/EryC1 family.</text>
</comment>
<dbReference type="Proteomes" id="UP000023430">
    <property type="component" value="Unassembled WGS sequence"/>
</dbReference>
<dbReference type="InterPro" id="IPR000653">
    <property type="entry name" value="DegT/StrS_aminotransferase"/>
</dbReference>
<comment type="caution">
    <text evidence="5">The sequence shown here is derived from an EMBL/GenBank/DDBJ whole genome shotgun (WGS) entry which is preliminary data.</text>
</comment>
<dbReference type="SUPFAM" id="SSF53383">
    <property type="entry name" value="PLP-dependent transferases"/>
    <property type="match status" value="1"/>
</dbReference>
<dbReference type="PATRIC" id="fig|1449351.3.peg.2412"/>
<dbReference type="eggNOG" id="COG0399">
    <property type="taxonomic scope" value="Bacteria"/>
</dbReference>
<evidence type="ECO:0000256" key="2">
    <source>
        <dbReference type="PIRSR" id="PIRSR000390-1"/>
    </source>
</evidence>
<dbReference type="PANTHER" id="PTHR30244">
    <property type="entry name" value="TRANSAMINASE"/>
    <property type="match status" value="1"/>
</dbReference>
<dbReference type="OrthoDB" id="9768668at2"/>
<feature type="active site" description="Proton acceptor" evidence="2">
    <location>
        <position position="185"/>
    </location>
</feature>
<name>X7F7N3_9RHOB</name>
<keyword evidence="5" id="KW-0032">Aminotransferase</keyword>
<evidence type="ECO:0000256" key="1">
    <source>
        <dbReference type="ARBA" id="ARBA00037999"/>
    </source>
</evidence>
<dbReference type="Gene3D" id="3.40.640.10">
    <property type="entry name" value="Type I PLP-dependent aspartate aminotransferase-like (Major domain)"/>
    <property type="match status" value="1"/>
</dbReference>
<keyword evidence="5" id="KW-0808">Transferase</keyword>
<dbReference type="CDD" id="cd00616">
    <property type="entry name" value="AHBA_syn"/>
    <property type="match status" value="1"/>
</dbReference>
<accession>X7F7N3</accession>
<evidence type="ECO:0000256" key="4">
    <source>
        <dbReference type="RuleBase" id="RU004508"/>
    </source>
</evidence>
<organism evidence="5 6">
    <name type="scientific">Roseivivax isoporae LMG 25204</name>
    <dbReference type="NCBI Taxonomy" id="1449351"/>
    <lineage>
        <taxon>Bacteria</taxon>
        <taxon>Pseudomonadati</taxon>
        <taxon>Pseudomonadota</taxon>
        <taxon>Alphaproteobacteria</taxon>
        <taxon>Rhodobacterales</taxon>
        <taxon>Roseobacteraceae</taxon>
        <taxon>Roseivivax</taxon>
    </lineage>
</organism>
<keyword evidence="3 4" id="KW-0663">Pyridoxal phosphate</keyword>
<dbReference type="GO" id="GO:0000271">
    <property type="term" value="P:polysaccharide biosynthetic process"/>
    <property type="evidence" value="ECO:0007669"/>
    <property type="project" value="TreeGrafter"/>
</dbReference>
<evidence type="ECO:0000313" key="6">
    <source>
        <dbReference type="Proteomes" id="UP000023430"/>
    </source>
</evidence>
<sequence>MIPIAKPLLGPEEAEAASRAVLSGWVSQGPEVATFEAEFARYVGADFACAVSNCTTGLHLALLGVGVRPGDEVITVSHSFIAGANAIRQCGAMPVFVDIETDGYNIDPTAVELAITPRTRAILVVHQMGMPCNMPAILRVARNAGIPVVEDAACAAGSEIRLGDTWRRIGHPLGDVVCFSFHPRKVITTGEGGMLTTNRADLDAAFRLLRQHGMSVSDTARHSSPQVVFEDYPVRGFNYRMTDIQAAIGRVQLTRLPGIVARRRTLATRYGEKLALVRGITAPNEPRWARSNWQSYCVRLAEGIDQKALMQAMLDRGVATRRGIMNMHQEAAHGDLPTVKLPRSVSARDTAILLPLYAQMTDADQDRVLSVLDSSLAAVRRRRTTRPLGLVDTP</sequence>
<dbReference type="STRING" id="1449351.RISW2_05460"/>
<evidence type="ECO:0000256" key="3">
    <source>
        <dbReference type="PIRSR" id="PIRSR000390-2"/>
    </source>
</evidence>
<dbReference type="InterPro" id="IPR015421">
    <property type="entry name" value="PyrdxlP-dep_Trfase_major"/>
</dbReference>
<proteinExistence type="inferred from homology"/>
<gene>
    <name evidence="5" type="ORF">RISW2_05460</name>
</gene>
<dbReference type="InterPro" id="IPR015424">
    <property type="entry name" value="PyrdxlP-dep_Trfase"/>
</dbReference>
<feature type="modified residue" description="N6-(pyridoxal phosphate)lysine" evidence="3">
    <location>
        <position position="185"/>
    </location>
</feature>